<dbReference type="GO" id="GO:0003824">
    <property type="term" value="F:catalytic activity"/>
    <property type="evidence" value="ECO:0007669"/>
    <property type="project" value="UniProtKB-ARBA"/>
</dbReference>
<dbReference type="EMBL" id="BACD03000031">
    <property type="protein sequence ID" value="GAO50265.1"/>
    <property type="molecule type" value="Genomic_DNA"/>
</dbReference>
<dbReference type="OMA" id="LERYQHH"/>
<comment type="caution">
    <text evidence="1">The sequence shown here is derived from an EMBL/GenBank/DDBJ whole genome shotgun (WGS) entry which is preliminary data.</text>
</comment>
<reference evidence="1 2" key="2">
    <citation type="journal article" date="2014" name="J. Gen. Appl. Microbiol.">
        <title>The early diverging ascomycetous budding yeast Saitoella complicata has three histone deacetylases belonging to the Clr6, Hos2, and Rpd3 lineages.</title>
        <authorList>
            <person name="Nishida H."/>
            <person name="Matsumoto T."/>
            <person name="Kondo S."/>
            <person name="Hamamoto M."/>
            <person name="Yoshikawa H."/>
        </authorList>
    </citation>
    <scope>NUCLEOTIDE SEQUENCE [LARGE SCALE GENOMIC DNA]</scope>
    <source>
        <strain evidence="1 2">NRRL Y-17804</strain>
    </source>
</reference>
<evidence type="ECO:0008006" key="3">
    <source>
        <dbReference type="Google" id="ProtNLM"/>
    </source>
</evidence>
<name>A0A0E9NLH6_SAICN</name>
<organism evidence="1 2">
    <name type="scientific">Saitoella complicata (strain BCRC 22490 / CBS 7301 / JCM 7358 / NBRC 10748 / NRRL Y-17804)</name>
    <dbReference type="NCBI Taxonomy" id="698492"/>
    <lineage>
        <taxon>Eukaryota</taxon>
        <taxon>Fungi</taxon>
        <taxon>Dikarya</taxon>
        <taxon>Ascomycota</taxon>
        <taxon>Taphrinomycotina</taxon>
        <taxon>Taphrinomycotina incertae sedis</taxon>
        <taxon>Saitoella</taxon>
    </lineage>
</organism>
<reference evidence="1 2" key="3">
    <citation type="journal article" date="2015" name="Genome Announc.">
        <title>Draft Genome Sequence of the Archiascomycetous Yeast Saitoella complicata.</title>
        <authorList>
            <person name="Yamauchi K."/>
            <person name="Kondo S."/>
            <person name="Hamamoto M."/>
            <person name="Takahashi Y."/>
            <person name="Ogura Y."/>
            <person name="Hayashi T."/>
            <person name="Nishida H."/>
        </authorList>
    </citation>
    <scope>NUCLEOTIDE SEQUENCE [LARGE SCALE GENOMIC DNA]</scope>
    <source>
        <strain evidence="1 2">NRRL Y-17804</strain>
    </source>
</reference>
<dbReference type="AlphaFoldDB" id="A0A0E9NLH6"/>
<dbReference type="SUPFAM" id="SSF102645">
    <property type="entry name" value="CoaB-like"/>
    <property type="match status" value="1"/>
</dbReference>
<dbReference type="InterPro" id="IPR035929">
    <property type="entry name" value="CoaB-like_sf"/>
</dbReference>
<evidence type="ECO:0000313" key="1">
    <source>
        <dbReference type="EMBL" id="GAO50265.1"/>
    </source>
</evidence>
<gene>
    <name evidence="1" type="ORF">G7K_4397-t1</name>
</gene>
<dbReference type="STRING" id="698492.A0A0E9NLH6"/>
<proteinExistence type="predicted"/>
<reference evidence="1 2" key="1">
    <citation type="journal article" date="2011" name="J. Gen. Appl. Microbiol.">
        <title>Draft genome sequencing of the enigmatic yeast Saitoella complicata.</title>
        <authorList>
            <person name="Nishida H."/>
            <person name="Hamamoto M."/>
            <person name="Sugiyama J."/>
        </authorList>
    </citation>
    <scope>NUCLEOTIDE SEQUENCE [LARGE SCALE GENOMIC DNA]</scope>
    <source>
        <strain evidence="1 2">NRRL Y-17804</strain>
    </source>
</reference>
<accession>A0A0E9NLH6</accession>
<dbReference type="PANTHER" id="PTHR12290">
    <property type="entry name" value="CORNICHON-RELATED"/>
    <property type="match status" value="1"/>
</dbReference>
<dbReference type="Proteomes" id="UP000033140">
    <property type="component" value="Unassembled WGS sequence"/>
</dbReference>
<keyword evidence="2" id="KW-1185">Reference proteome</keyword>
<dbReference type="Gene3D" id="3.40.50.10300">
    <property type="entry name" value="CoaB-like"/>
    <property type="match status" value="1"/>
</dbReference>
<sequence>MISLVRPTTRRKSNTRTSRQIEGSYRATTHQIHTNHLLSTNYNLRHLPARSERSSSTMSLTNEADAYFAENPAPPSLATAKKQLDDFISTHVAQNRRVVLITSGGTTVPLERNTVRFLDNFSAGTRGACSAEYFLKAGYAVVFLHRQWSLLPFARHYTHSRNFFLGHMSETADGGIEIEDDYAKTLLPILRAYKKTQKEGTLLMIPFTTVSEYLHLLREAAMSMRPVGANGVFYLAAAVSDFFVPSSEMSEHKIQSGDADSMATPVTGAPRGKTLNLHLSPTPKFLHHLISTWAPTPALVVSFKLETDPGILLAKAKQALRRYGHRLVIGNLLKTRSWEVVFVENGQGGKEEDERWKEDWIRLEGGEKGKGEIEALIIPEVVRRHEGMMKEVAGSNGNGVNDD</sequence>
<protein>
    <recommendedName>
        <fullName evidence="3">DNA/pantothenate metabolism flavoprotein C-terminal domain-containing protein</fullName>
    </recommendedName>
</protein>
<dbReference type="GO" id="GO:0015937">
    <property type="term" value="P:coenzyme A biosynthetic process"/>
    <property type="evidence" value="ECO:0007669"/>
    <property type="project" value="UniProtKB-ARBA"/>
</dbReference>
<evidence type="ECO:0000313" key="2">
    <source>
        <dbReference type="Proteomes" id="UP000033140"/>
    </source>
</evidence>